<sequence length="672" mass="75320">MAIDTEVSKSTHVNIFVPSDLTDSQVKECIVQFESIRVDSVRVAKLTGWHVANRNAGSFRLKMGAVFDVLGPAFTRGLHEESQRHALTHSHYGNYANVVSRFDDFVRWYDGDPLEKQPLSRKVLQDPLFVYQFFWTFQRWHFEGYSVRSQTQPMERVLANLQRQWIRIICWAKFVLVRSGLMCLPLGEVWPEGSKKLTRSLREVGHHRYADGEALVSQKLLTQVPLSVTDKEATELLFKRIEDDFNKVVLWARRQIDRTAHRLNAIDRACEKGDLITLGSRISSRAYGQPAMAMSSLVRTVKETHNGFTIIDQTMRGRLVSATGTSFSTADLAENLVLPSKYAIAPIAIWLVAQHPVLTDASLLGCELFDRNGKRTGFVHTDSGSVLVVKKNRKGSQQEVILSEEAASVIELLIQITTPVRSYLKEKGDDGWRRLFIVAGGQGFQEPYVFTSQTSFAKSLRQKTFVHAHSAELGDLIHALSLARIRATAGVLVYLDSLSIEKMAESLGNSKRVAMNHYLPPTIMQFFQERWVRIFQNAVIIHAMKDSRFLLDATDFNSMSELDRFLEAHALRALPEESGPLTSSAEQAFEATGSEIVISLDEGILGVLLSLKLAVENAGPRAAGTAVYWSEFAAKVESHIESDDFLDPYIRSCLVKARGIASPQQFEGLVCG</sequence>
<name>A0A1H1L0J8_9GAMM</name>
<dbReference type="AlphaFoldDB" id="A0A1H1L0J8"/>
<dbReference type="EMBL" id="LT629748">
    <property type="protein sequence ID" value="SDR68053.1"/>
    <property type="molecule type" value="Genomic_DNA"/>
</dbReference>
<evidence type="ECO:0000313" key="1">
    <source>
        <dbReference type="EMBL" id="SDR68053.1"/>
    </source>
</evidence>
<organism evidence="1 2">
    <name type="scientific">Halopseudomonas litoralis</name>
    <dbReference type="NCBI Taxonomy" id="797277"/>
    <lineage>
        <taxon>Bacteria</taxon>
        <taxon>Pseudomonadati</taxon>
        <taxon>Pseudomonadota</taxon>
        <taxon>Gammaproteobacteria</taxon>
        <taxon>Pseudomonadales</taxon>
        <taxon>Pseudomonadaceae</taxon>
        <taxon>Halopseudomonas</taxon>
    </lineage>
</organism>
<protein>
    <submittedName>
        <fullName evidence="1">Uncharacterized protein</fullName>
    </submittedName>
</protein>
<evidence type="ECO:0000313" key="2">
    <source>
        <dbReference type="Proteomes" id="UP000243426"/>
    </source>
</evidence>
<dbReference type="Proteomes" id="UP000243426">
    <property type="component" value="Chromosome I"/>
</dbReference>
<keyword evidence="2" id="KW-1185">Reference proteome</keyword>
<gene>
    <name evidence="1" type="ORF">SAMN05216198_0009</name>
</gene>
<reference evidence="2" key="1">
    <citation type="submission" date="2016-10" db="EMBL/GenBank/DDBJ databases">
        <authorList>
            <person name="Varghese N."/>
            <person name="Submissions S."/>
        </authorList>
    </citation>
    <scope>NUCLEOTIDE SEQUENCE [LARGE SCALE GENOMIC DNA]</scope>
    <source>
        <strain evidence="2">2SM5</strain>
    </source>
</reference>
<accession>A0A1H1L0J8</accession>
<dbReference type="STRING" id="797277.SAMN05216198_0009"/>
<proteinExistence type="predicted"/>